<accession>A0A1R3G4C1</accession>
<evidence type="ECO:0000313" key="1">
    <source>
        <dbReference type="EMBL" id="OMO52923.1"/>
    </source>
</evidence>
<sequence length="19" mass="2020">MAAAATVFGLEICYFTALQ</sequence>
<dbReference type="EMBL" id="AWWV01015374">
    <property type="protein sequence ID" value="OMO52923.1"/>
    <property type="molecule type" value="Genomic_DNA"/>
</dbReference>
<name>A0A1R3G4C1_COCAP</name>
<proteinExistence type="predicted"/>
<dbReference type="AlphaFoldDB" id="A0A1R3G4C1"/>
<keyword evidence="2" id="KW-1185">Reference proteome</keyword>
<organism evidence="1 2">
    <name type="scientific">Corchorus capsularis</name>
    <name type="common">Jute</name>
    <dbReference type="NCBI Taxonomy" id="210143"/>
    <lineage>
        <taxon>Eukaryota</taxon>
        <taxon>Viridiplantae</taxon>
        <taxon>Streptophyta</taxon>
        <taxon>Embryophyta</taxon>
        <taxon>Tracheophyta</taxon>
        <taxon>Spermatophyta</taxon>
        <taxon>Magnoliopsida</taxon>
        <taxon>eudicotyledons</taxon>
        <taxon>Gunneridae</taxon>
        <taxon>Pentapetalae</taxon>
        <taxon>rosids</taxon>
        <taxon>malvids</taxon>
        <taxon>Malvales</taxon>
        <taxon>Malvaceae</taxon>
        <taxon>Grewioideae</taxon>
        <taxon>Apeibeae</taxon>
        <taxon>Corchorus</taxon>
    </lineage>
</organism>
<protein>
    <submittedName>
        <fullName evidence="1">Uncharacterized protein</fullName>
    </submittedName>
</protein>
<reference evidence="1 2" key="1">
    <citation type="submission" date="2013-09" db="EMBL/GenBank/DDBJ databases">
        <title>Corchorus capsularis genome sequencing.</title>
        <authorList>
            <person name="Alam M."/>
            <person name="Haque M.S."/>
            <person name="Islam M.S."/>
            <person name="Emdad E.M."/>
            <person name="Islam M.M."/>
            <person name="Ahmed B."/>
            <person name="Halim A."/>
            <person name="Hossen Q.M.M."/>
            <person name="Hossain M.Z."/>
            <person name="Ahmed R."/>
            <person name="Khan M.M."/>
            <person name="Islam R."/>
            <person name="Rashid M.M."/>
            <person name="Khan S.A."/>
            <person name="Rahman M.S."/>
            <person name="Alam M."/>
        </authorList>
    </citation>
    <scope>NUCLEOTIDE SEQUENCE [LARGE SCALE GENOMIC DNA]</scope>
    <source>
        <strain evidence="2">cv. CVL-1</strain>
        <tissue evidence="1">Whole seedling</tissue>
    </source>
</reference>
<evidence type="ECO:0000313" key="2">
    <source>
        <dbReference type="Proteomes" id="UP000188268"/>
    </source>
</evidence>
<dbReference type="Proteomes" id="UP000188268">
    <property type="component" value="Unassembled WGS sequence"/>
</dbReference>
<gene>
    <name evidence="1" type="ORF">CCACVL1_29006</name>
</gene>
<comment type="caution">
    <text evidence="1">The sequence shown here is derived from an EMBL/GenBank/DDBJ whole genome shotgun (WGS) entry which is preliminary data.</text>
</comment>